<feature type="compositionally biased region" description="Basic and acidic residues" evidence="3">
    <location>
        <begin position="257"/>
        <end position="266"/>
    </location>
</feature>
<feature type="compositionally biased region" description="Basic and acidic residues" evidence="3">
    <location>
        <begin position="209"/>
        <end position="218"/>
    </location>
</feature>
<dbReference type="InterPro" id="IPR045134">
    <property type="entry name" value="UHRF1/2-like"/>
</dbReference>
<name>A0A060SUC1_PYCCI</name>
<reference evidence="5" key="1">
    <citation type="submission" date="2014-01" db="EMBL/GenBank/DDBJ databases">
        <title>The genome of the white-rot fungus Pycnoporus cinnabarinus: a basidiomycete model with a versatile arsenal for lignocellulosic biomass breakdown.</title>
        <authorList>
            <person name="Levasseur A."/>
            <person name="Lomascolo A."/>
            <person name="Ruiz-Duenas F.J."/>
            <person name="Uzan E."/>
            <person name="Piumi F."/>
            <person name="Kues U."/>
            <person name="Ram A.F.J."/>
            <person name="Murat C."/>
            <person name="Haon M."/>
            <person name="Benoit I."/>
            <person name="Arfi Y."/>
            <person name="Chevret D."/>
            <person name="Drula E."/>
            <person name="Kwon M.J."/>
            <person name="Gouret P."/>
            <person name="Lesage-Meessen L."/>
            <person name="Lombard V."/>
            <person name="Mariette J."/>
            <person name="Noirot C."/>
            <person name="Park J."/>
            <person name="Patyshakuliyeva A."/>
            <person name="Wieneger R.A.B."/>
            <person name="Wosten H.A.B."/>
            <person name="Martin F."/>
            <person name="Coutinho P.M."/>
            <person name="de Vries R."/>
            <person name="Martinez A.T."/>
            <person name="Klopp C."/>
            <person name="Pontarotti P."/>
            <person name="Henrissat B."/>
            <person name="Record E."/>
        </authorList>
    </citation>
    <scope>NUCLEOTIDE SEQUENCE [LARGE SCALE GENOMIC DNA]</scope>
    <source>
        <strain evidence="5">BRFM137</strain>
    </source>
</reference>
<accession>A0A060SUC1</accession>
<dbReference type="STRING" id="5643.A0A060SUC1"/>
<dbReference type="EMBL" id="CCBP010000292">
    <property type="protein sequence ID" value="CDO75784.1"/>
    <property type="molecule type" value="Genomic_DNA"/>
</dbReference>
<keyword evidence="1 2" id="KW-0539">Nucleus</keyword>
<dbReference type="SUPFAM" id="SSF88697">
    <property type="entry name" value="PUA domain-like"/>
    <property type="match status" value="1"/>
</dbReference>
<protein>
    <recommendedName>
        <fullName evidence="4">YDG domain-containing protein</fullName>
    </recommendedName>
</protein>
<dbReference type="GO" id="GO:0016567">
    <property type="term" value="P:protein ubiquitination"/>
    <property type="evidence" value="ECO:0007669"/>
    <property type="project" value="TreeGrafter"/>
</dbReference>
<dbReference type="OMA" id="DPPHATH"/>
<feature type="region of interest" description="Disordered" evidence="3">
    <location>
        <begin position="387"/>
        <end position="484"/>
    </location>
</feature>
<dbReference type="PANTHER" id="PTHR14140">
    <property type="entry name" value="E3 UBIQUITIN-PROTEIN LIGASE UHRF-RELATED"/>
    <property type="match status" value="1"/>
</dbReference>
<organism evidence="5 6">
    <name type="scientific">Pycnoporus cinnabarinus</name>
    <name type="common">Cinnabar-red polypore</name>
    <name type="synonym">Trametes cinnabarina</name>
    <dbReference type="NCBI Taxonomy" id="5643"/>
    <lineage>
        <taxon>Eukaryota</taxon>
        <taxon>Fungi</taxon>
        <taxon>Dikarya</taxon>
        <taxon>Basidiomycota</taxon>
        <taxon>Agaricomycotina</taxon>
        <taxon>Agaricomycetes</taxon>
        <taxon>Polyporales</taxon>
        <taxon>Polyporaceae</taxon>
        <taxon>Trametes</taxon>
    </lineage>
</organism>
<evidence type="ECO:0000256" key="2">
    <source>
        <dbReference type="PROSITE-ProRule" id="PRU00358"/>
    </source>
</evidence>
<dbReference type="GO" id="GO:0005634">
    <property type="term" value="C:nucleus"/>
    <property type="evidence" value="ECO:0007669"/>
    <property type="project" value="UniProtKB-SubCell"/>
</dbReference>
<dbReference type="OrthoDB" id="2270193at2759"/>
<feature type="region of interest" description="Disordered" evidence="3">
    <location>
        <begin position="524"/>
        <end position="552"/>
    </location>
</feature>
<dbReference type="InterPro" id="IPR003105">
    <property type="entry name" value="SRA_YDG"/>
</dbReference>
<comment type="subcellular location">
    <subcellularLocation>
        <location evidence="2">Nucleus</location>
    </subcellularLocation>
</comment>
<dbReference type="InterPro" id="IPR036987">
    <property type="entry name" value="SRA-YDG_sf"/>
</dbReference>
<evidence type="ECO:0000256" key="1">
    <source>
        <dbReference type="ARBA" id="ARBA00023242"/>
    </source>
</evidence>
<dbReference type="Proteomes" id="UP000029665">
    <property type="component" value="Unassembled WGS sequence"/>
</dbReference>
<dbReference type="PROSITE" id="PS51015">
    <property type="entry name" value="YDG"/>
    <property type="match status" value="1"/>
</dbReference>
<feature type="compositionally biased region" description="Basic residues" evidence="3">
    <location>
        <begin position="280"/>
        <end position="292"/>
    </location>
</feature>
<feature type="compositionally biased region" description="Basic and acidic residues" evidence="3">
    <location>
        <begin position="540"/>
        <end position="552"/>
    </location>
</feature>
<dbReference type="SMART" id="SM00466">
    <property type="entry name" value="SRA"/>
    <property type="match status" value="1"/>
</dbReference>
<sequence>MSVQDDDLAYIFAPFGSDVVDMGEPDEEWLPDSADQVPSSAYQFGDPPGVKPGDVFENRHALARAGVHAVIRAGIHGQQDRGAFSIVMSGGYEDDKDHGNWVLYVGTGGLEKTFENSMNKSLLVGDLLHHQLLTSPMIQQAEMKKGHSGFQVCVFELQRLPNQPPLPPSPYRTSTSANAQSPTSSSPTDSQAHDPPHATHRKKKKRTRPDHPDEQHDSGRHRRRHAASSEGGATTRTREDVPRIKRKRVTFNVTPLRDGDDDHGEPVADTSRSGETLRTPRVRTHKRNRAQRARTSAVPLTASVAAAEHSSAVPLTASVAAAEHSSAPTGPSPLPAQDHAICSSLLAGAERRPYRLYTKDDRGTPVPDMVTMFWREQGPEAIRQQSIMTDCGPPRPSHLGASSQSTSDGSGPAGSPAAQADPVTHTPTKPSTPVSELPPTEDVKVTSPAPPSVPPCESPRTPSPSTSPFAKPADVSATTEYPDPVEIAPDSACVAPLPSFSVAPDSQPRLSTPPVVHVQLPSDDSAECARSNSVTPPHAEPSDAVRPGMRDDPIVVEDYELDVRETKASSSTANVKYAIIDLTLD</sequence>
<dbReference type="GO" id="GO:0044027">
    <property type="term" value="P:negative regulation of gene expression via chromosomal CpG island methylation"/>
    <property type="evidence" value="ECO:0007669"/>
    <property type="project" value="TreeGrafter"/>
</dbReference>
<dbReference type="AlphaFoldDB" id="A0A060SUC1"/>
<feature type="compositionally biased region" description="Low complexity" evidence="3">
    <location>
        <begin position="179"/>
        <end position="190"/>
    </location>
</feature>
<dbReference type="PANTHER" id="PTHR14140:SF27">
    <property type="entry name" value="OS04G0289800 PROTEIN"/>
    <property type="match status" value="1"/>
</dbReference>
<evidence type="ECO:0000256" key="3">
    <source>
        <dbReference type="SAM" id="MobiDB-lite"/>
    </source>
</evidence>
<comment type="caution">
    <text evidence="5">The sequence shown here is derived from an EMBL/GenBank/DDBJ whole genome shotgun (WGS) entry which is preliminary data.</text>
</comment>
<evidence type="ECO:0000313" key="6">
    <source>
        <dbReference type="Proteomes" id="UP000029665"/>
    </source>
</evidence>
<dbReference type="Gene3D" id="2.30.280.10">
    <property type="entry name" value="SRA-YDG"/>
    <property type="match status" value="2"/>
</dbReference>
<dbReference type="InterPro" id="IPR015947">
    <property type="entry name" value="PUA-like_sf"/>
</dbReference>
<feature type="compositionally biased region" description="Polar residues" evidence="3">
    <location>
        <begin position="425"/>
        <end position="434"/>
    </location>
</feature>
<feature type="compositionally biased region" description="Basic residues" evidence="3">
    <location>
        <begin position="198"/>
        <end position="208"/>
    </location>
</feature>
<feature type="compositionally biased region" description="Low complexity" evidence="3">
    <location>
        <begin position="458"/>
        <end position="468"/>
    </location>
</feature>
<evidence type="ECO:0000313" key="5">
    <source>
        <dbReference type="EMBL" id="CDO75784.1"/>
    </source>
</evidence>
<evidence type="ECO:0000259" key="4">
    <source>
        <dbReference type="PROSITE" id="PS51015"/>
    </source>
</evidence>
<feature type="domain" description="YDG" evidence="4">
    <location>
        <begin position="45"/>
        <end position="225"/>
    </location>
</feature>
<dbReference type="Pfam" id="PF02182">
    <property type="entry name" value="SAD_SRA"/>
    <property type="match status" value="1"/>
</dbReference>
<feature type="region of interest" description="Disordered" evidence="3">
    <location>
        <begin position="161"/>
        <end position="297"/>
    </location>
</feature>
<feature type="compositionally biased region" description="Pro residues" evidence="3">
    <location>
        <begin position="448"/>
        <end position="457"/>
    </location>
</feature>
<keyword evidence="6" id="KW-1185">Reference proteome</keyword>
<proteinExistence type="predicted"/>
<dbReference type="HOGENOM" id="CLU_466252_0_0_1"/>
<feature type="compositionally biased region" description="Low complexity" evidence="3">
    <location>
        <begin position="407"/>
        <end position="422"/>
    </location>
</feature>
<dbReference type="GO" id="GO:0061630">
    <property type="term" value="F:ubiquitin protein ligase activity"/>
    <property type="evidence" value="ECO:0007669"/>
    <property type="project" value="TreeGrafter"/>
</dbReference>
<gene>
    <name evidence="5" type="ORF">BN946_scf184462.g2</name>
</gene>